<sequence>MKYYFQNGISSDQTIYKDKFVICESKIMEGEYRYSYQGSDLVYELENKCLILINSINKLLFPDIKLFELESYIIPLGILDLGLNSELNGNNDKLNNFINKIKKLSIYKKVDIFRYFYLYDLYNILDTLQELFINIDISFIGFFKMLCEVDTFFKDSDGIYESMGITQRYTYHMLNSFFITIHSAFDIITKLSYELEKLKYDENIYEKFREYRELKCNGIIFDRKGISNIKHIKRDNTIFDDRDLNIKIIESIRNDLVHNMVLSPKSSVYLNIKNKKIIEKFILMPDFDNCTGRFLRYKNRNKFFSTKNKFNDKLPEIYISILKKLITTLSNINDFILK</sequence>
<proteinExistence type="predicted"/>
<keyword evidence="2" id="KW-1185">Reference proteome</keyword>
<protein>
    <submittedName>
        <fullName evidence="1">Uncharacterized protein</fullName>
    </submittedName>
</protein>
<gene>
    <name evidence="1" type="ordered locus">BHWA1_01323</name>
</gene>
<evidence type="ECO:0000313" key="1">
    <source>
        <dbReference type="EMBL" id="ACN83802.1"/>
    </source>
</evidence>
<accession>A0A3B6V8Z1</accession>
<name>A0A3B6V8Z1_BRAHW</name>
<organism evidence="1 2">
    <name type="scientific">Brachyspira hyodysenteriae (strain ATCC 49526 / WA1)</name>
    <dbReference type="NCBI Taxonomy" id="565034"/>
    <lineage>
        <taxon>Bacteria</taxon>
        <taxon>Pseudomonadati</taxon>
        <taxon>Spirochaetota</taxon>
        <taxon>Spirochaetia</taxon>
        <taxon>Brachyspirales</taxon>
        <taxon>Brachyspiraceae</taxon>
        <taxon>Brachyspira</taxon>
    </lineage>
</organism>
<dbReference type="KEGG" id="bhy:BHWA1_01323"/>
<dbReference type="Proteomes" id="UP000001803">
    <property type="component" value="Chromosome"/>
</dbReference>
<dbReference type="EMBL" id="CP001357">
    <property type="protein sequence ID" value="ACN83802.1"/>
    <property type="molecule type" value="Genomic_DNA"/>
</dbReference>
<evidence type="ECO:0000313" key="2">
    <source>
        <dbReference type="Proteomes" id="UP000001803"/>
    </source>
</evidence>
<reference evidence="1 2" key="1">
    <citation type="journal article" date="2009" name="PLoS ONE">
        <title>Genome sequence of the pathogenic intestinal spirochete Brachyspira hyodysenteriae reveals adaptations to its lifestyle in the porcine large intestine.</title>
        <authorList>
            <person name="Bellgard M.I."/>
            <person name="Wanchanthuek P."/>
            <person name="La T."/>
            <person name="Ryan K."/>
            <person name="Moolhuijzen P."/>
            <person name="Albertyn Z."/>
            <person name="Shaban B."/>
            <person name="Motro Y."/>
            <person name="Dunn D.S."/>
            <person name="Schibeci D."/>
            <person name="Hunter A."/>
            <person name="Barrero R."/>
            <person name="Phillips N.D."/>
            <person name="Hampson D.J."/>
        </authorList>
    </citation>
    <scope>NUCLEOTIDE SEQUENCE [LARGE SCALE GENOMIC DNA]</scope>
    <source>
        <strain evidence="2">ATCC 49526 / WA1</strain>
    </source>
</reference>
<dbReference type="AlphaFoldDB" id="A0A3B6V8Z1"/>
<dbReference type="RefSeq" id="WP_012670847.1">
    <property type="nucleotide sequence ID" value="NC_012225.1"/>
</dbReference>